<organism evidence="2 3">
    <name type="scientific">Clytia hemisphaerica</name>
    <dbReference type="NCBI Taxonomy" id="252671"/>
    <lineage>
        <taxon>Eukaryota</taxon>
        <taxon>Metazoa</taxon>
        <taxon>Cnidaria</taxon>
        <taxon>Hydrozoa</taxon>
        <taxon>Hydroidolina</taxon>
        <taxon>Leptothecata</taxon>
        <taxon>Obeliida</taxon>
        <taxon>Clytiidae</taxon>
        <taxon>Clytia</taxon>
    </lineage>
</organism>
<reference evidence="2" key="1">
    <citation type="submission" date="2021-01" db="UniProtKB">
        <authorList>
            <consortium name="EnsemblMetazoa"/>
        </authorList>
    </citation>
    <scope>IDENTIFICATION</scope>
</reference>
<dbReference type="Proteomes" id="UP000594262">
    <property type="component" value="Unplaced"/>
</dbReference>
<sequence length="498" mass="57490">MGWRHLIQIIFDQGLFFIGIFCCQIIRGPPQRTLNSHNHAIFFRNSRIHTDFLPVSRNNPIFQKIRKFSGKIGKHWKIGNIAHNQWEKRENSRIHAQNSPDSRIHAVKKWIFIFTQVFQFSRIHATENAHSRKPLGGGAYNNILSILCNLDHIKSGVTCYQVMFLIFLLFTILPTLDTTTLIERGNQKDNYVTRFKSTDEACRHTTCYSYAAGCAMYGSLPDCCFCVCTADFTFLSYSDGCVSQGYIYRSFNIKGFTAWQIQFVNHHGPRIPTLFNLQSFEQYMFNIYNIHNEDSCKAGPIYFVDNEGNMKSYHQNYCQVLLRVLTVISNGKEMLLFKWSEKYQSSWSKLAGQMMVFTVTCNKNTYPVFFQIFGSQTDSPAAIDTRSEEKKSNCMKKPVDKQNIIVIVLCVFGAVGLLIFIAKLYCFFKKNKKFRESVTLRLQRQPRAPDNDYVQESMIRKPTPNETNGDTSGDMVMVQVVYDEEGTAPRVVFSNSRR</sequence>
<keyword evidence="1" id="KW-1133">Transmembrane helix</keyword>
<name>A0A7M5XH38_9CNID</name>
<feature type="transmembrane region" description="Helical" evidence="1">
    <location>
        <begin position="404"/>
        <end position="428"/>
    </location>
</feature>
<evidence type="ECO:0000313" key="3">
    <source>
        <dbReference type="Proteomes" id="UP000594262"/>
    </source>
</evidence>
<keyword evidence="3" id="KW-1185">Reference proteome</keyword>
<evidence type="ECO:0000313" key="2">
    <source>
        <dbReference type="EnsemblMetazoa" id="CLYHEMP023435.1"/>
    </source>
</evidence>
<evidence type="ECO:0000256" key="1">
    <source>
        <dbReference type="SAM" id="Phobius"/>
    </source>
</evidence>
<keyword evidence="1" id="KW-0812">Transmembrane</keyword>
<keyword evidence="1" id="KW-0472">Membrane</keyword>
<dbReference type="AlphaFoldDB" id="A0A7M5XH38"/>
<proteinExistence type="predicted"/>
<dbReference type="EnsemblMetazoa" id="CLYHEMT023435.1">
    <property type="protein sequence ID" value="CLYHEMP023435.1"/>
    <property type="gene ID" value="CLYHEMG023435"/>
</dbReference>
<protein>
    <submittedName>
        <fullName evidence="2">Uncharacterized protein</fullName>
    </submittedName>
</protein>
<accession>A0A7M5XH38</accession>